<evidence type="ECO:0000256" key="1">
    <source>
        <dbReference type="ARBA" id="ARBA00023002"/>
    </source>
</evidence>
<comment type="caution">
    <text evidence="4">The sequence shown here is derived from an EMBL/GenBank/DDBJ whole genome shotgun (WGS) entry which is preliminary data.</text>
</comment>
<protein>
    <submittedName>
        <fullName evidence="4">Flavin reductase family protein</fullName>
        <ecNumber evidence="4">1.5.1.-</ecNumber>
    </submittedName>
</protein>
<dbReference type="GO" id="GO:0016491">
    <property type="term" value="F:oxidoreductase activity"/>
    <property type="evidence" value="ECO:0007669"/>
    <property type="project" value="UniProtKB-KW"/>
</dbReference>
<dbReference type="SUPFAM" id="SSF50475">
    <property type="entry name" value="FMN-binding split barrel"/>
    <property type="match status" value="1"/>
</dbReference>
<dbReference type="Gene3D" id="2.30.110.10">
    <property type="entry name" value="Electron Transport, Fmn-binding Protein, Chain A"/>
    <property type="match status" value="1"/>
</dbReference>
<accession>A0ABV8TBA4</accession>
<reference evidence="5" key="1">
    <citation type="journal article" date="2019" name="Int. J. Syst. Evol. Microbiol.">
        <title>The Global Catalogue of Microorganisms (GCM) 10K type strain sequencing project: providing services to taxonomists for standard genome sequencing and annotation.</title>
        <authorList>
            <consortium name="The Broad Institute Genomics Platform"/>
            <consortium name="The Broad Institute Genome Sequencing Center for Infectious Disease"/>
            <person name="Wu L."/>
            <person name="Ma J."/>
        </authorList>
    </citation>
    <scope>NUCLEOTIDE SEQUENCE [LARGE SCALE GENOMIC DNA]</scope>
    <source>
        <strain evidence="5">PCU 347</strain>
    </source>
</reference>
<dbReference type="RefSeq" id="WP_381737872.1">
    <property type="nucleotide sequence ID" value="NZ_JBHSDP010000009.1"/>
</dbReference>
<proteinExistence type="predicted"/>
<evidence type="ECO:0000313" key="4">
    <source>
        <dbReference type="EMBL" id="MFC4327890.1"/>
    </source>
</evidence>
<evidence type="ECO:0000313" key="5">
    <source>
        <dbReference type="Proteomes" id="UP001595824"/>
    </source>
</evidence>
<dbReference type="Pfam" id="PF01613">
    <property type="entry name" value="Flavin_Reduct"/>
    <property type="match status" value="1"/>
</dbReference>
<keyword evidence="5" id="KW-1185">Reference proteome</keyword>
<dbReference type="InterPro" id="IPR050268">
    <property type="entry name" value="NADH-dep_flavin_reductase"/>
</dbReference>
<dbReference type="SMART" id="SM00903">
    <property type="entry name" value="Flavin_Reduct"/>
    <property type="match status" value="1"/>
</dbReference>
<feature type="domain" description="Flavin reductase like" evidence="3">
    <location>
        <begin position="37"/>
        <end position="182"/>
    </location>
</feature>
<dbReference type="EMBL" id="JBHSDP010000009">
    <property type="protein sequence ID" value="MFC4327890.1"/>
    <property type="molecule type" value="Genomic_DNA"/>
</dbReference>
<dbReference type="EC" id="1.5.1.-" evidence="4"/>
<dbReference type="InterPro" id="IPR012349">
    <property type="entry name" value="Split_barrel_FMN-bd"/>
</dbReference>
<gene>
    <name evidence="4" type="ORF">ACFPC0_08610</name>
</gene>
<dbReference type="InterPro" id="IPR002563">
    <property type="entry name" value="Flavin_Rdtase-like_dom"/>
</dbReference>
<keyword evidence="1 4" id="KW-0560">Oxidoreductase</keyword>
<feature type="region of interest" description="Disordered" evidence="2">
    <location>
        <begin position="1"/>
        <end position="24"/>
    </location>
</feature>
<evidence type="ECO:0000256" key="2">
    <source>
        <dbReference type="SAM" id="MobiDB-lite"/>
    </source>
</evidence>
<evidence type="ECO:0000259" key="3">
    <source>
        <dbReference type="SMART" id="SM00903"/>
    </source>
</evidence>
<sequence length="197" mass="20830">MAELALAPRRTGPPRTADWDPLRDEPGPDAVRCLGLYTRLAAGVTVVTALDAGGRPAGLTVSALTSVSARPPLLLACLRGGSQTLTAVRQHGAFAVSFLTERQRSVAERFADPALSPAARFRGVPVQHVLGVPVVSDALAWAVCVVEDVRRYGDHDAVVGRVRAVEAGEGRPLLWHGRAFHTLTPLLTPLPPQTEGS</sequence>
<dbReference type="PANTHER" id="PTHR30466">
    <property type="entry name" value="FLAVIN REDUCTASE"/>
    <property type="match status" value="1"/>
</dbReference>
<dbReference type="PANTHER" id="PTHR30466:SF1">
    <property type="entry name" value="FMN REDUCTASE (NADH) RUTF"/>
    <property type="match status" value="1"/>
</dbReference>
<name>A0ABV8TBA4_9ACTN</name>
<dbReference type="Proteomes" id="UP001595824">
    <property type="component" value="Unassembled WGS sequence"/>
</dbReference>
<organism evidence="4 5">
    <name type="scientific">Streptomyces andamanensis</name>
    <dbReference type="NCBI Taxonomy" id="1565035"/>
    <lineage>
        <taxon>Bacteria</taxon>
        <taxon>Bacillati</taxon>
        <taxon>Actinomycetota</taxon>
        <taxon>Actinomycetes</taxon>
        <taxon>Kitasatosporales</taxon>
        <taxon>Streptomycetaceae</taxon>
        <taxon>Streptomyces</taxon>
    </lineage>
</organism>